<dbReference type="EnsemblMetazoa" id="Aqu2.1.07748_001">
    <property type="protein sequence ID" value="Aqu2.1.07748_001"/>
    <property type="gene ID" value="Aqu2.1.07748"/>
</dbReference>
<keyword evidence="6 10" id="KW-0829">Tyrosine-protein kinase</keyword>
<keyword evidence="4 10" id="KW-0418">Kinase</keyword>
<dbReference type="Gene3D" id="2.30.30.40">
    <property type="entry name" value="SH3 Domains"/>
    <property type="match status" value="1"/>
</dbReference>
<dbReference type="InterPro" id="IPR011009">
    <property type="entry name" value="Kinase-like_dom_sf"/>
</dbReference>
<feature type="domain" description="SH3" evidence="13">
    <location>
        <begin position="400"/>
        <end position="462"/>
    </location>
</feature>
<sequence length="834" mass="95662">MKVIKTKCNVINIAPVKEVVSFYSITEAKPLISDYSTTLDEFCHKLKLQFLLDKKLSISDFLICETIEFVLDWDPAEHLLNDIRRLMEKAFQGLSRRIIVKSMHKGNSIIIICGAPTHLMNALQLRARDNLTVLQEKFALMRLKIGHCTVYDRTIRNKELKSVAEGIKLCEGELEKLNLYHNDKKGLLDDQESQLIPLKEKQEFINSSKQASGSKTKVKEMEREKAANTKKRMLLGETEHLQSTLRIRISRKEVLQDNKKKIGELQESISSISVKLLEMQTSYNKKIKSTQTLLSPNGSICEAQVDYSDPVISFKKGELLQLSTNGHEVQSLETGQKSAVPMIYIGYSRVELLYLFQFAVIKEGLSLLPALLDDDEKAEYFILKIAKDPTLLQSLRELITKDKLFVASYNFEAQTSNNLTLKKGEVLEVVTYYEDSDWWYMHSLHTDNKGYVPINYITPIEGEYSPMKYIYYHTVSRAEAEKRLSQADTQAGTFLIRDSESNPGQHYSLSLNGGEVTIRHYRISIENNKYYIHPRVKFDSLNDLVHHYMMKADGLICSLTVPIPKQRNIPIAMNKEWELNKSHIKFSDISVGRFGETWVGFCKGKGPVMIKTNIATDITQETFLDKAIILVKLHHKNIISLYGVCTESYPFYIVTEPINRNLKGYLTKNNPTPAELVDIAIQVTDGMMYLAEQDYIHCDLRAENILLGYTNTVKVANFHLAQHLNGNKYWTVEKGTDLAIRWTAPEGYTLKRLSIKSDVWSFGILLWELGTKRKEPYPGMTNGTVKEAVSKGYHMPIPRDCPKPFKQLMINCWKYKDDERPSFKNVFDVLIKYS</sequence>
<dbReference type="SUPFAM" id="SSF56112">
    <property type="entry name" value="Protein kinase-like (PK-like)"/>
    <property type="match status" value="1"/>
</dbReference>
<accession>A0A1X7T014</accession>
<dbReference type="InterPro" id="IPR036860">
    <property type="entry name" value="SH2_dom_sf"/>
</dbReference>
<dbReference type="PRINTS" id="PR00401">
    <property type="entry name" value="SH2DOMAIN"/>
</dbReference>
<evidence type="ECO:0000256" key="2">
    <source>
        <dbReference type="ARBA" id="ARBA00022679"/>
    </source>
</evidence>
<evidence type="ECO:0000313" key="15">
    <source>
        <dbReference type="EnsemblMetazoa" id="Aqu2.1.07748_001"/>
    </source>
</evidence>
<evidence type="ECO:0000256" key="4">
    <source>
        <dbReference type="ARBA" id="ARBA00022777"/>
    </source>
</evidence>
<dbReference type="Proteomes" id="UP000007879">
    <property type="component" value="Unassembled WGS sequence"/>
</dbReference>
<evidence type="ECO:0000259" key="13">
    <source>
        <dbReference type="PROSITE" id="PS50002"/>
    </source>
</evidence>
<dbReference type="Pfam" id="PF00017">
    <property type="entry name" value="SH2"/>
    <property type="match status" value="1"/>
</dbReference>
<dbReference type="InterPro" id="IPR036028">
    <property type="entry name" value="SH3-like_dom_sf"/>
</dbReference>
<dbReference type="InterPro" id="IPR000980">
    <property type="entry name" value="SH2"/>
</dbReference>
<dbReference type="OrthoDB" id="10252171at2759"/>
<keyword evidence="1 9" id="KW-0728">SH3 domain</keyword>
<evidence type="ECO:0000256" key="5">
    <source>
        <dbReference type="ARBA" id="ARBA00022840"/>
    </source>
</evidence>
<evidence type="ECO:0000256" key="3">
    <source>
        <dbReference type="ARBA" id="ARBA00022741"/>
    </source>
</evidence>
<dbReference type="InterPro" id="IPR008266">
    <property type="entry name" value="Tyr_kinase_AS"/>
</dbReference>
<dbReference type="Pfam" id="PF07714">
    <property type="entry name" value="PK_Tyr_Ser-Thr"/>
    <property type="match status" value="1"/>
</dbReference>
<name>A0A1X7T014_AMPQE</name>
<evidence type="ECO:0000256" key="6">
    <source>
        <dbReference type="ARBA" id="ARBA00023137"/>
    </source>
</evidence>
<dbReference type="EC" id="2.7.10.2" evidence="10"/>
<dbReference type="EnsemblMetazoa" id="XM_020006445.1">
    <property type="protein sequence ID" value="XP_019862004.1"/>
    <property type="gene ID" value="LOC100638702"/>
</dbReference>
<dbReference type="Gene3D" id="1.10.510.10">
    <property type="entry name" value="Transferase(Phosphotransferase) domain 1"/>
    <property type="match status" value="1"/>
</dbReference>
<dbReference type="Gene3D" id="3.30.505.10">
    <property type="entry name" value="SH2 domain"/>
    <property type="match status" value="1"/>
</dbReference>
<dbReference type="InterPro" id="IPR001245">
    <property type="entry name" value="Ser-Thr/Tyr_kinase_cat_dom"/>
</dbReference>
<evidence type="ECO:0000256" key="7">
    <source>
        <dbReference type="ARBA" id="ARBA00051245"/>
    </source>
</evidence>
<dbReference type="STRING" id="400682.A0A1X7T014"/>
<feature type="domain" description="Protein kinase" evidence="14">
    <location>
        <begin position="583"/>
        <end position="834"/>
    </location>
</feature>
<dbReference type="SUPFAM" id="SSF50044">
    <property type="entry name" value="SH3-domain"/>
    <property type="match status" value="1"/>
</dbReference>
<keyword evidence="16" id="KW-1185">Reference proteome</keyword>
<reference evidence="16" key="1">
    <citation type="journal article" date="2010" name="Nature">
        <title>The Amphimedon queenslandica genome and the evolution of animal complexity.</title>
        <authorList>
            <person name="Srivastava M."/>
            <person name="Simakov O."/>
            <person name="Chapman J."/>
            <person name="Fahey B."/>
            <person name="Gauthier M.E."/>
            <person name="Mitros T."/>
            <person name="Richards G.S."/>
            <person name="Conaco C."/>
            <person name="Dacre M."/>
            <person name="Hellsten U."/>
            <person name="Larroux C."/>
            <person name="Putnam N.H."/>
            <person name="Stanke M."/>
            <person name="Adamska M."/>
            <person name="Darling A."/>
            <person name="Degnan S.M."/>
            <person name="Oakley T.H."/>
            <person name="Plachetzki D.C."/>
            <person name="Zhai Y."/>
            <person name="Adamski M."/>
            <person name="Calcino A."/>
            <person name="Cummins S.F."/>
            <person name="Goodstein D.M."/>
            <person name="Harris C."/>
            <person name="Jackson D.J."/>
            <person name="Leys S.P."/>
            <person name="Shu S."/>
            <person name="Woodcroft B.J."/>
            <person name="Vervoort M."/>
            <person name="Kosik K.S."/>
            <person name="Manning G."/>
            <person name="Degnan B.M."/>
            <person name="Rokhsar D.S."/>
        </authorList>
    </citation>
    <scope>NUCLEOTIDE SEQUENCE [LARGE SCALE GENOMIC DNA]</scope>
</reference>
<dbReference type="InterPro" id="IPR001452">
    <property type="entry name" value="SH3_domain"/>
</dbReference>
<dbReference type="KEGG" id="aqu:100638702"/>
<evidence type="ECO:0000256" key="11">
    <source>
        <dbReference type="SAM" id="MobiDB-lite"/>
    </source>
</evidence>
<feature type="domain" description="SH2" evidence="12">
    <location>
        <begin position="470"/>
        <end position="563"/>
    </location>
</feature>
<dbReference type="AlphaFoldDB" id="A0A1X7T014"/>
<keyword evidence="2 10" id="KW-0808">Transferase</keyword>
<organism evidence="15">
    <name type="scientific">Amphimedon queenslandica</name>
    <name type="common">Sponge</name>
    <dbReference type="NCBI Taxonomy" id="400682"/>
    <lineage>
        <taxon>Eukaryota</taxon>
        <taxon>Metazoa</taxon>
        <taxon>Porifera</taxon>
        <taxon>Demospongiae</taxon>
        <taxon>Heteroscleromorpha</taxon>
        <taxon>Haplosclerida</taxon>
        <taxon>Niphatidae</taxon>
        <taxon>Amphimedon</taxon>
    </lineage>
</organism>
<keyword evidence="8" id="KW-0727">SH2 domain</keyword>
<dbReference type="InterPro" id="IPR000719">
    <property type="entry name" value="Prot_kinase_dom"/>
</dbReference>
<comment type="similarity">
    <text evidence="10">Belongs to the protein kinase superfamily. Tyr protein kinase family.</text>
</comment>
<keyword evidence="3 10" id="KW-0547">Nucleotide-binding</keyword>
<evidence type="ECO:0000313" key="16">
    <source>
        <dbReference type="Proteomes" id="UP000007879"/>
    </source>
</evidence>
<dbReference type="PRINTS" id="PR00452">
    <property type="entry name" value="SH3DOMAIN"/>
</dbReference>
<feature type="region of interest" description="Disordered" evidence="11">
    <location>
        <begin position="207"/>
        <end position="227"/>
    </location>
</feature>
<evidence type="ECO:0000259" key="14">
    <source>
        <dbReference type="PROSITE" id="PS50011"/>
    </source>
</evidence>
<evidence type="ECO:0000256" key="10">
    <source>
        <dbReference type="RuleBase" id="RU362096"/>
    </source>
</evidence>
<dbReference type="Pfam" id="PF00018">
    <property type="entry name" value="SH3_1"/>
    <property type="match status" value="1"/>
</dbReference>
<keyword evidence="5 10" id="KW-0067">ATP-binding</keyword>
<dbReference type="PROSITE" id="PS00109">
    <property type="entry name" value="PROTEIN_KINASE_TYR"/>
    <property type="match status" value="1"/>
</dbReference>
<dbReference type="PROSITE" id="PS50011">
    <property type="entry name" value="PROTEIN_KINASE_DOM"/>
    <property type="match status" value="1"/>
</dbReference>
<dbReference type="InterPro" id="IPR050198">
    <property type="entry name" value="Non-receptor_tyrosine_kinases"/>
</dbReference>
<protein>
    <recommendedName>
        <fullName evidence="10">Tyrosine-protein kinase</fullName>
        <ecNumber evidence="10">2.7.10.2</ecNumber>
    </recommendedName>
</protein>
<dbReference type="PROSITE" id="PS50002">
    <property type="entry name" value="SH3"/>
    <property type="match status" value="1"/>
</dbReference>
<dbReference type="GO" id="GO:0004715">
    <property type="term" value="F:non-membrane spanning protein tyrosine kinase activity"/>
    <property type="evidence" value="ECO:0007669"/>
    <property type="project" value="UniProtKB-EC"/>
</dbReference>
<dbReference type="PANTHER" id="PTHR24418">
    <property type="entry name" value="TYROSINE-PROTEIN KINASE"/>
    <property type="match status" value="1"/>
</dbReference>
<proteinExistence type="inferred from homology"/>
<evidence type="ECO:0000256" key="9">
    <source>
        <dbReference type="PROSITE-ProRule" id="PRU00192"/>
    </source>
</evidence>
<gene>
    <name evidence="15" type="primary">100638702</name>
</gene>
<comment type="catalytic activity">
    <reaction evidence="7 10">
        <text>L-tyrosyl-[protein] + ATP = O-phospho-L-tyrosyl-[protein] + ADP + H(+)</text>
        <dbReference type="Rhea" id="RHEA:10596"/>
        <dbReference type="Rhea" id="RHEA-COMP:10136"/>
        <dbReference type="Rhea" id="RHEA-COMP:20101"/>
        <dbReference type="ChEBI" id="CHEBI:15378"/>
        <dbReference type="ChEBI" id="CHEBI:30616"/>
        <dbReference type="ChEBI" id="CHEBI:46858"/>
        <dbReference type="ChEBI" id="CHEBI:61978"/>
        <dbReference type="ChEBI" id="CHEBI:456216"/>
        <dbReference type="EC" id="2.7.10.2"/>
    </reaction>
</comment>
<reference evidence="15" key="2">
    <citation type="submission" date="2017-05" db="UniProtKB">
        <authorList>
            <consortium name="EnsemblMetazoa"/>
        </authorList>
    </citation>
    <scope>IDENTIFICATION</scope>
</reference>
<dbReference type="SMART" id="SM00252">
    <property type="entry name" value="SH2"/>
    <property type="match status" value="1"/>
</dbReference>
<evidence type="ECO:0000259" key="12">
    <source>
        <dbReference type="PROSITE" id="PS50001"/>
    </source>
</evidence>
<dbReference type="SMART" id="SM00326">
    <property type="entry name" value="SH3"/>
    <property type="match status" value="1"/>
</dbReference>
<dbReference type="PRINTS" id="PR00109">
    <property type="entry name" value="TYRKINASE"/>
</dbReference>
<dbReference type="PROSITE" id="PS50001">
    <property type="entry name" value="SH2"/>
    <property type="match status" value="1"/>
</dbReference>
<feature type="compositionally biased region" description="Basic and acidic residues" evidence="11">
    <location>
        <begin position="217"/>
        <end position="227"/>
    </location>
</feature>
<dbReference type="InParanoid" id="A0A1X7T014"/>
<evidence type="ECO:0000256" key="8">
    <source>
        <dbReference type="PROSITE-ProRule" id="PRU00191"/>
    </source>
</evidence>
<dbReference type="eggNOG" id="KOG0197">
    <property type="taxonomic scope" value="Eukaryota"/>
</dbReference>
<evidence type="ECO:0000256" key="1">
    <source>
        <dbReference type="ARBA" id="ARBA00022443"/>
    </source>
</evidence>
<dbReference type="SUPFAM" id="SSF55550">
    <property type="entry name" value="SH2 domain"/>
    <property type="match status" value="1"/>
</dbReference>
<dbReference type="GO" id="GO:0005524">
    <property type="term" value="F:ATP binding"/>
    <property type="evidence" value="ECO:0007669"/>
    <property type="project" value="UniProtKB-KW"/>
</dbReference>